<comment type="caution">
    <text evidence="3">The sequence shown here is derived from an EMBL/GenBank/DDBJ whole genome shotgun (WGS) entry which is preliminary data.</text>
</comment>
<dbReference type="PANTHER" id="PTHR47926">
    <property type="entry name" value="PENTATRICOPEPTIDE REPEAT-CONTAINING PROTEIN"/>
    <property type="match status" value="1"/>
</dbReference>
<evidence type="ECO:0000313" key="3">
    <source>
        <dbReference type="EMBL" id="KAL2499377.1"/>
    </source>
</evidence>
<dbReference type="Proteomes" id="UP001604336">
    <property type="component" value="Unassembled WGS sequence"/>
</dbReference>
<protein>
    <submittedName>
        <fullName evidence="3">Pentatricopeptide repeat-containing protein</fullName>
    </submittedName>
</protein>
<dbReference type="Gene3D" id="1.25.40.10">
    <property type="entry name" value="Tetratricopeptide repeat domain"/>
    <property type="match status" value="2"/>
</dbReference>
<feature type="repeat" description="PPR" evidence="2">
    <location>
        <begin position="81"/>
        <end position="115"/>
    </location>
</feature>
<dbReference type="Pfam" id="PF01535">
    <property type="entry name" value="PPR"/>
    <property type="match status" value="1"/>
</dbReference>
<dbReference type="InterPro" id="IPR011990">
    <property type="entry name" value="TPR-like_helical_dom_sf"/>
</dbReference>
<evidence type="ECO:0000256" key="1">
    <source>
        <dbReference type="ARBA" id="ARBA00022737"/>
    </source>
</evidence>
<evidence type="ECO:0000313" key="4">
    <source>
        <dbReference type="Proteomes" id="UP001604336"/>
    </source>
</evidence>
<keyword evidence="1" id="KW-0677">Repeat</keyword>
<proteinExistence type="predicted"/>
<dbReference type="InterPro" id="IPR002885">
    <property type="entry name" value="PPR_rpt"/>
</dbReference>
<name>A0ABD1SF60_9LAMI</name>
<dbReference type="PROSITE" id="PS51375">
    <property type="entry name" value="PPR"/>
    <property type="match status" value="1"/>
</dbReference>
<gene>
    <name evidence="3" type="ORF">Adt_24927</name>
</gene>
<dbReference type="AlphaFoldDB" id="A0ABD1SF60"/>
<dbReference type="InterPro" id="IPR046960">
    <property type="entry name" value="PPR_At4g14850-like_plant"/>
</dbReference>
<sequence length="209" mass="23444">MCCEFVVVDKIEPDSITLLSILLACALLSNRHVGKQIHGFVIRRRGLFEDISIENAQISFYAKSGCTEAAFLTFLLIPKRDIISWNTLLDALREKKLETQRTEVLSWMFREGIKPDSVTIIAAVRFFTSLYIVDKVKEAHGFLLRSGLLLSGTEPTLTNALIDAYAKCGNIVFASKIFESLFRDRNVITCNSMIHGFDCTTRSVAGIFP</sequence>
<reference evidence="4" key="1">
    <citation type="submission" date="2024-07" db="EMBL/GenBank/DDBJ databases">
        <title>Two chromosome-level genome assemblies of Korean endemic species Abeliophyllum distichum and Forsythia ovata (Oleaceae).</title>
        <authorList>
            <person name="Jang H."/>
        </authorList>
    </citation>
    <scope>NUCLEOTIDE SEQUENCE [LARGE SCALE GENOMIC DNA]</scope>
</reference>
<organism evidence="3 4">
    <name type="scientific">Abeliophyllum distichum</name>
    <dbReference type="NCBI Taxonomy" id="126358"/>
    <lineage>
        <taxon>Eukaryota</taxon>
        <taxon>Viridiplantae</taxon>
        <taxon>Streptophyta</taxon>
        <taxon>Embryophyta</taxon>
        <taxon>Tracheophyta</taxon>
        <taxon>Spermatophyta</taxon>
        <taxon>Magnoliopsida</taxon>
        <taxon>eudicotyledons</taxon>
        <taxon>Gunneridae</taxon>
        <taxon>Pentapetalae</taxon>
        <taxon>asterids</taxon>
        <taxon>lamiids</taxon>
        <taxon>Lamiales</taxon>
        <taxon>Oleaceae</taxon>
        <taxon>Forsythieae</taxon>
        <taxon>Abeliophyllum</taxon>
    </lineage>
</organism>
<evidence type="ECO:0000256" key="2">
    <source>
        <dbReference type="PROSITE-ProRule" id="PRU00708"/>
    </source>
</evidence>
<accession>A0ABD1SF60</accession>
<keyword evidence="4" id="KW-1185">Reference proteome</keyword>
<dbReference type="EMBL" id="JBFOLK010000007">
    <property type="protein sequence ID" value="KAL2499377.1"/>
    <property type="molecule type" value="Genomic_DNA"/>
</dbReference>